<keyword evidence="3" id="KW-1185">Reference proteome</keyword>
<dbReference type="EMBL" id="LGRB01000008">
    <property type="protein sequence ID" value="OCT53809.1"/>
    <property type="molecule type" value="Genomic_DNA"/>
</dbReference>
<evidence type="ECO:0000313" key="3">
    <source>
        <dbReference type="Proteomes" id="UP000094526"/>
    </source>
</evidence>
<reference evidence="3" key="1">
    <citation type="submission" date="2015-07" db="EMBL/GenBank/DDBJ databases">
        <authorList>
            <person name="Teixeira M.M."/>
            <person name="Souza R.C."/>
            <person name="Almeida L.G."/>
            <person name="Vicente V.A."/>
            <person name="de Hoog S."/>
            <person name="Bocca A.L."/>
            <person name="de Almeida S.R."/>
            <person name="Vasconcelos A.T."/>
            <person name="Felipe M.S."/>
        </authorList>
    </citation>
    <scope>NUCLEOTIDE SEQUENCE [LARGE SCALE GENOMIC DNA]</scope>
    <source>
        <strain evidence="3">KSF</strain>
    </source>
</reference>
<dbReference type="Proteomes" id="UP000094526">
    <property type="component" value="Unassembled WGS sequence"/>
</dbReference>
<accession>A0A1C1CZ42</accession>
<feature type="compositionally biased region" description="Polar residues" evidence="1">
    <location>
        <begin position="9"/>
        <end position="20"/>
    </location>
</feature>
<comment type="caution">
    <text evidence="2">The sequence shown here is derived from an EMBL/GenBank/DDBJ whole genome shotgun (WGS) entry which is preliminary data.</text>
</comment>
<dbReference type="VEuPathDB" id="FungiDB:CLCR_11105"/>
<proteinExistence type="predicted"/>
<evidence type="ECO:0000313" key="2">
    <source>
        <dbReference type="EMBL" id="OCT53809.1"/>
    </source>
</evidence>
<evidence type="ECO:0000256" key="1">
    <source>
        <dbReference type="SAM" id="MobiDB-lite"/>
    </source>
</evidence>
<gene>
    <name evidence="2" type="ORF">CLCR_11105</name>
</gene>
<protein>
    <submittedName>
        <fullName evidence="2">Uncharacterized protein</fullName>
    </submittedName>
</protein>
<feature type="region of interest" description="Disordered" evidence="1">
    <location>
        <begin position="1"/>
        <end position="25"/>
    </location>
</feature>
<name>A0A1C1CZ42_9EURO</name>
<dbReference type="AlphaFoldDB" id="A0A1C1CZ42"/>
<organism evidence="2 3">
    <name type="scientific">Cladophialophora carrionii</name>
    <dbReference type="NCBI Taxonomy" id="86049"/>
    <lineage>
        <taxon>Eukaryota</taxon>
        <taxon>Fungi</taxon>
        <taxon>Dikarya</taxon>
        <taxon>Ascomycota</taxon>
        <taxon>Pezizomycotina</taxon>
        <taxon>Eurotiomycetes</taxon>
        <taxon>Chaetothyriomycetidae</taxon>
        <taxon>Chaetothyriales</taxon>
        <taxon>Herpotrichiellaceae</taxon>
        <taxon>Cladophialophora</taxon>
    </lineage>
</organism>
<sequence length="79" mass="9136">MYDAETETETLITQPRQGRSSARHRRTSIPAYAWLLDAEARLHTKSDTERWDLPYSEWLPSRVVWIGTDCSATAQSRLV</sequence>